<sequence>MAGTLEDPILIDDDKPARPATRTSISKHATPVASSKQQPHVTLNSVLSQAKTSPSAYIAAFKAKIDEIERRRLLAQELANAPCSVLRGFRISAWRKRSRFWIDSLGG</sequence>
<feature type="region of interest" description="Disordered" evidence="1">
    <location>
        <begin position="1"/>
        <end position="40"/>
    </location>
</feature>
<proteinExistence type="predicted"/>
<feature type="compositionally biased region" description="Polar residues" evidence="1">
    <location>
        <begin position="21"/>
        <end position="40"/>
    </location>
</feature>
<accession>A0AA39X5K1</accession>
<dbReference type="EMBL" id="JAULSU010000002">
    <property type="protein sequence ID" value="KAK0627195.1"/>
    <property type="molecule type" value="Genomic_DNA"/>
</dbReference>
<comment type="caution">
    <text evidence="2">The sequence shown here is derived from an EMBL/GenBank/DDBJ whole genome shotgun (WGS) entry which is preliminary data.</text>
</comment>
<keyword evidence="3" id="KW-1185">Reference proteome</keyword>
<dbReference type="AlphaFoldDB" id="A0AA39X5K1"/>
<gene>
    <name evidence="2" type="ORF">B0T14DRAFT_130547</name>
</gene>
<protein>
    <submittedName>
        <fullName evidence="2">Uncharacterized protein</fullName>
    </submittedName>
</protein>
<evidence type="ECO:0000313" key="2">
    <source>
        <dbReference type="EMBL" id="KAK0627195.1"/>
    </source>
</evidence>
<organism evidence="2 3">
    <name type="scientific">Immersiella caudata</name>
    <dbReference type="NCBI Taxonomy" id="314043"/>
    <lineage>
        <taxon>Eukaryota</taxon>
        <taxon>Fungi</taxon>
        <taxon>Dikarya</taxon>
        <taxon>Ascomycota</taxon>
        <taxon>Pezizomycotina</taxon>
        <taxon>Sordariomycetes</taxon>
        <taxon>Sordariomycetidae</taxon>
        <taxon>Sordariales</taxon>
        <taxon>Lasiosphaeriaceae</taxon>
        <taxon>Immersiella</taxon>
    </lineage>
</organism>
<evidence type="ECO:0000256" key="1">
    <source>
        <dbReference type="SAM" id="MobiDB-lite"/>
    </source>
</evidence>
<reference evidence="2" key="1">
    <citation type="submission" date="2023-06" db="EMBL/GenBank/DDBJ databases">
        <title>Genome-scale phylogeny and comparative genomics of the fungal order Sordariales.</title>
        <authorList>
            <consortium name="Lawrence Berkeley National Laboratory"/>
            <person name="Hensen N."/>
            <person name="Bonometti L."/>
            <person name="Westerberg I."/>
            <person name="Brannstrom I.O."/>
            <person name="Guillou S."/>
            <person name="Cros-Aarteil S."/>
            <person name="Calhoun S."/>
            <person name="Haridas S."/>
            <person name="Kuo A."/>
            <person name="Mondo S."/>
            <person name="Pangilinan J."/>
            <person name="Riley R."/>
            <person name="Labutti K."/>
            <person name="Andreopoulos B."/>
            <person name="Lipzen A."/>
            <person name="Chen C."/>
            <person name="Yanf M."/>
            <person name="Daum C."/>
            <person name="Ng V."/>
            <person name="Clum A."/>
            <person name="Steindorff A."/>
            <person name="Ohm R."/>
            <person name="Martin F."/>
            <person name="Silar P."/>
            <person name="Natvig D."/>
            <person name="Lalanne C."/>
            <person name="Gautier V."/>
            <person name="Ament-Velasquez S.L."/>
            <person name="Kruys A."/>
            <person name="Hutchinson M.I."/>
            <person name="Powell A.J."/>
            <person name="Barry K."/>
            <person name="Miller A.N."/>
            <person name="Grigoriev I.V."/>
            <person name="Debuchy R."/>
            <person name="Gladieux P."/>
            <person name="Thoren M.H."/>
            <person name="Johannesson H."/>
        </authorList>
    </citation>
    <scope>NUCLEOTIDE SEQUENCE</scope>
    <source>
        <strain evidence="2">CBS 606.72</strain>
    </source>
</reference>
<evidence type="ECO:0000313" key="3">
    <source>
        <dbReference type="Proteomes" id="UP001175000"/>
    </source>
</evidence>
<name>A0AA39X5K1_9PEZI</name>
<dbReference type="Proteomes" id="UP001175000">
    <property type="component" value="Unassembled WGS sequence"/>
</dbReference>